<name>A0ACA9RY11_9GLOM</name>
<organism evidence="1 2">
    <name type="scientific">Racocetra persica</name>
    <dbReference type="NCBI Taxonomy" id="160502"/>
    <lineage>
        <taxon>Eukaryota</taxon>
        <taxon>Fungi</taxon>
        <taxon>Fungi incertae sedis</taxon>
        <taxon>Mucoromycota</taxon>
        <taxon>Glomeromycotina</taxon>
        <taxon>Glomeromycetes</taxon>
        <taxon>Diversisporales</taxon>
        <taxon>Gigasporaceae</taxon>
        <taxon>Racocetra</taxon>
    </lineage>
</organism>
<proteinExistence type="predicted"/>
<dbReference type="EMBL" id="CAJVQC010079561">
    <property type="protein sequence ID" value="CAG8817222.1"/>
    <property type="molecule type" value="Genomic_DNA"/>
</dbReference>
<feature type="non-terminal residue" evidence="1">
    <location>
        <position position="77"/>
    </location>
</feature>
<gene>
    <name evidence="1" type="ORF">RPERSI_LOCUS24631</name>
</gene>
<sequence length="77" mass="9538">MPKLKNYKKIWMLQEYNNERREQAKKRRKEVSDIRRDNFAENDVWAEDFFTEDIHDVFAKNIFSKDIFAESNEFDEE</sequence>
<evidence type="ECO:0000313" key="1">
    <source>
        <dbReference type="EMBL" id="CAG8817222.1"/>
    </source>
</evidence>
<accession>A0ACA9RY11</accession>
<reference evidence="1" key="1">
    <citation type="submission" date="2021-06" db="EMBL/GenBank/DDBJ databases">
        <authorList>
            <person name="Kallberg Y."/>
            <person name="Tangrot J."/>
            <person name="Rosling A."/>
        </authorList>
    </citation>
    <scope>NUCLEOTIDE SEQUENCE</scope>
    <source>
        <strain evidence="1">MA461A</strain>
    </source>
</reference>
<keyword evidence="2" id="KW-1185">Reference proteome</keyword>
<evidence type="ECO:0000313" key="2">
    <source>
        <dbReference type="Proteomes" id="UP000789920"/>
    </source>
</evidence>
<protein>
    <submittedName>
        <fullName evidence="1">7954_t:CDS:1</fullName>
    </submittedName>
</protein>
<comment type="caution">
    <text evidence="1">The sequence shown here is derived from an EMBL/GenBank/DDBJ whole genome shotgun (WGS) entry which is preliminary data.</text>
</comment>
<dbReference type="Proteomes" id="UP000789920">
    <property type="component" value="Unassembled WGS sequence"/>
</dbReference>